<dbReference type="Proteomes" id="UP001169069">
    <property type="component" value="Unassembled WGS sequence"/>
</dbReference>
<feature type="domain" description="ATP-grasp" evidence="2">
    <location>
        <begin position="118"/>
        <end position="319"/>
    </location>
</feature>
<dbReference type="InterPro" id="IPR011761">
    <property type="entry name" value="ATP-grasp"/>
</dbReference>
<evidence type="ECO:0000313" key="3">
    <source>
        <dbReference type="EMBL" id="MDM5271398.1"/>
    </source>
</evidence>
<accession>A0ABT7QX30</accession>
<dbReference type="Gene3D" id="3.30.470.20">
    <property type="entry name" value="ATP-grasp fold, B domain"/>
    <property type="match status" value="1"/>
</dbReference>
<sequence>MYKKDVLFISGIPDNRKVHVTNVQENGTINWGSTGGTNLADFLKNDDFSRRKIILDTTLEQELPRQKIHAVFNEISDADTHRITLKKAQDFYQSISGQIPFFNPPSKVMRTTRDNIYKLLSGIEGVNVAKTVKIQPQSASDIYETIEKEGFVYPVIFRQAGDHGGISTVKIDDENEKFYDFPLDGRDYYLTQFIDYSQNKIYTKYRLVVIDGEVFIRHVIFSDSWMIHSKSREFMNKHKSYQRQEANLLKSFTNEIKPKIQAIIDEIYRKLELDYFGIDCNIDEDFNLILFEVNPNMNVLINNVKEGNDIWTKQIDKIKNAIISMIVRR</sequence>
<reference evidence="3" key="1">
    <citation type="submission" date="2023-01" db="EMBL/GenBank/DDBJ databases">
        <title>Sulfurovum sp. zt1-1 genome assembly.</title>
        <authorList>
            <person name="Wang J."/>
        </authorList>
    </citation>
    <scope>NUCLEOTIDE SEQUENCE</scope>
    <source>
        <strain evidence="3">Zt1-1</strain>
    </source>
</reference>
<keyword evidence="1" id="KW-0547">Nucleotide-binding</keyword>
<evidence type="ECO:0000313" key="4">
    <source>
        <dbReference type="Proteomes" id="UP001169069"/>
    </source>
</evidence>
<dbReference type="SUPFAM" id="SSF56059">
    <property type="entry name" value="Glutathione synthetase ATP-binding domain-like"/>
    <property type="match status" value="1"/>
</dbReference>
<comment type="caution">
    <text evidence="3">The sequence shown here is derived from an EMBL/GenBank/DDBJ whole genome shotgun (WGS) entry which is preliminary data.</text>
</comment>
<gene>
    <name evidence="3" type="ORF">PGH07_04345</name>
</gene>
<evidence type="ECO:0000259" key="2">
    <source>
        <dbReference type="PROSITE" id="PS50975"/>
    </source>
</evidence>
<evidence type="ECO:0000256" key="1">
    <source>
        <dbReference type="PROSITE-ProRule" id="PRU00409"/>
    </source>
</evidence>
<dbReference type="PROSITE" id="PS50975">
    <property type="entry name" value="ATP_GRASP"/>
    <property type="match status" value="1"/>
</dbReference>
<keyword evidence="4" id="KW-1185">Reference proteome</keyword>
<proteinExistence type="predicted"/>
<dbReference type="RefSeq" id="WP_289412820.1">
    <property type="nucleotide sequence ID" value="NZ_JAQIBD010000001.1"/>
</dbReference>
<dbReference type="EMBL" id="JAQIBD010000001">
    <property type="protein sequence ID" value="MDM5271398.1"/>
    <property type="molecule type" value="Genomic_DNA"/>
</dbReference>
<protein>
    <recommendedName>
        <fullName evidence="2">ATP-grasp domain-containing protein</fullName>
    </recommendedName>
</protein>
<name>A0ABT7QX30_9BACT</name>
<organism evidence="3 4">
    <name type="scientific">Sulfurovum zhangzhouensis</name>
    <dbReference type="NCBI Taxonomy" id="3019067"/>
    <lineage>
        <taxon>Bacteria</taxon>
        <taxon>Pseudomonadati</taxon>
        <taxon>Campylobacterota</taxon>
        <taxon>Epsilonproteobacteria</taxon>
        <taxon>Campylobacterales</taxon>
        <taxon>Sulfurovaceae</taxon>
        <taxon>Sulfurovum</taxon>
    </lineage>
</organism>
<keyword evidence="1" id="KW-0067">ATP-binding</keyword>